<gene>
    <name evidence="2" type="ORF">EJO66_06410</name>
</gene>
<evidence type="ECO:0000256" key="1">
    <source>
        <dbReference type="SAM" id="MobiDB-lite"/>
    </source>
</evidence>
<reference evidence="2 3" key="1">
    <citation type="submission" date="2018-12" db="EMBL/GenBank/DDBJ databases">
        <title>The genome sequences of strain 502.</title>
        <authorList>
            <person name="Gao J."/>
            <person name="Sun J."/>
        </authorList>
    </citation>
    <scope>NUCLEOTIDE SEQUENCE [LARGE SCALE GENOMIC DNA]</scope>
    <source>
        <strain evidence="2 3">502</strain>
    </source>
</reference>
<evidence type="ECO:0000313" key="3">
    <source>
        <dbReference type="Proteomes" id="UP000271137"/>
    </source>
</evidence>
<accession>A0ABY0AAH6</accession>
<feature type="region of interest" description="Disordered" evidence="1">
    <location>
        <begin position="1"/>
        <end position="65"/>
    </location>
</feature>
<name>A0ABY0AAH6_9BURK</name>
<organism evidence="2 3">
    <name type="scientific">Variovorax beijingensis</name>
    <dbReference type="NCBI Taxonomy" id="2496117"/>
    <lineage>
        <taxon>Bacteria</taxon>
        <taxon>Pseudomonadati</taxon>
        <taxon>Pseudomonadota</taxon>
        <taxon>Betaproteobacteria</taxon>
        <taxon>Burkholderiales</taxon>
        <taxon>Comamonadaceae</taxon>
        <taxon>Variovorax</taxon>
    </lineage>
</organism>
<dbReference type="RefSeq" id="WP_125964777.1">
    <property type="nucleotide sequence ID" value="NZ_CBFHCE010000001.1"/>
</dbReference>
<sequence>MRTSKEGERTRSHTEKLQENLPTTLLAKTEASQQKMLAQEAGGKEDYPHALRYQGSLKRRGNQKR</sequence>
<proteinExistence type="predicted"/>
<keyword evidence="3" id="KW-1185">Reference proteome</keyword>
<protein>
    <submittedName>
        <fullName evidence="2">Uncharacterized protein</fullName>
    </submittedName>
</protein>
<comment type="caution">
    <text evidence="2">The sequence shown here is derived from an EMBL/GenBank/DDBJ whole genome shotgun (WGS) entry which is preliminary data.</text>
</comment>
<feature type="compositionally biased region" description="Basic and acidic residues" evidence="1">
    <location>
        <begin position="1"/>
        <end position="18"/>
    </location>
</feature>
<evidence type="ECO:0000313" key="2">
    <source>
        <dbReference type="EMBL" id="RSZ41550.1"/>
    </source>
</evidence>
<dbReference type="EMBL" id="RXFQ01000003">
    <property type="protein sequence ID" value="RSZ41550.1"/>
    <property type="molecule type" value="Genomic_DNA"/>
</dbReference>
<dbReference type="Proteomes" id="UP000271137">
    <property type="component" value="Unassembled WGS sequence"/>
</dbReference>